<evidence type="ECO:0000313" key="1">
    <source>
        <dbReference type="EMBL" id="CDW20434.1"/>
    </source>
</evidence>
<dbReference type="EMBL" id="HACA01003073">
    <property type="protein sequence ID" value="CDW20434.1"/>
    <property type="molecule type" value="Transcribed_RNA"/>
</dbReference>
<name>A0A0K2T2Z7_LEPSM</name>
<accession>A0A0K2T2Z7</accession>
<sequence>MIKMDYLLISDLFFIFPELTPSLSKCVFFHKLDLCISRSYSIKRVILSSLYGSLFRRKDFSPGGCFFNLTLWSTTFNPLILTLLLFIRRDFAIVIIC</sequence>
<dbReference type="AlphaFoldDB" id="A0A0K2T2Z7"/>
<proteinExistence type="predicted"/>
<protein>
    <submittedName>
        <fullName evidence="1">Uncharacterized protein</fullName>
    </submittedName>
</protein>
<organism evidence="1">
    <name type="scientific">Lepeophtheirus salmonis</name>
    <name type="common">Salmon louse</name>
    <name type="synonym">Caligus salmonis</name>
    <dbReference type="NCBI Taxonomy" id="72036"/>
    <lineage>
        <taxon>Eukaryota</taxon>
        <taxon>Metazoa</taxon>
        <taxon>Ecdysozoa</taxon>
        <taxon>Arthropoda</taxon>
        <taxon>Crustacea</taxon>
        <taxon>Multicrustacea</taxon>
        <taxon>Hexanauplia</taxon>
        <taxon>Copepoda</taxon>
        <taxon>Siphonostomatoida</taxon>
        <taxon>Caligidae</taxon>
        <taxon>Lepeophtheirus</taxon>
    </lineage>
</organism>
<reference evidence="1" key="1">
    <citation type="submission" date="2014-05" db="EMBL/GenBank/DDBJ databases">
        <authorList>
            <person name="Chronopoulou M."/>
        </authorList>
    </citation>
    <scope>NUCLEOTIDE SEQUENCE</scope>
    <source>
        <tissue evidence="1">Whole organism</tissue>
    </source>
</reference>